<keyword evidence="7" id="KW-0175">Coiled coil</keyword>
<dbReference type="SUPFAM" id="SSF57959">
    <property type="entry name" value="Leucine zipper domain"/>
    <property type="match status" value="1"/>
</dbReference>
<keyword evidence="5" id="KW-0804">Transcription</keyword>
<dbReference type="PANTHER" id="PTHR13044">
    <property type="entry name" value="ACTIVATING TRANSCRIPTION FACTOR ATF 4/5"/>
    <property type="match status" value="1"/>
</dbReference>
<proteinExistence type="inferred from homology"/>
<reference evidence="10" key="1">
    <citation type="submission" date="2017-02" db="UniProtKB">
        <authorList>
            <consortium name="WormBaseParasite"/>
        </authorList>
    </citation>
    <scope>IDENTIFICATION</scope>
</reference>
<dbReference type="WBParaSite" id="EEL_0000837401-mRNA-1">
    <property type="protein sequence ID" value="EEL_0000837401-mRNA-1"/>
    <property type="gene ID" value="EEL_0000837401"/>
</dbReference>
<protein>
    <submittedName>
        <fullName evidence="10">BZIP domain-containing protein</fullName>
    </submittedName>
</protein>
<dbReference type="STRING" id="1147741.A0A0R3S146"/>
<dbReference type="GO" id="GO:0000977">
    <property type="term" value="F:RNA polymerase II transcription regulatory region sequence-specific DNA binding"/>
    <property type="evidence" value="ECO:0007669"/>
    <property type="project" value="TreeGrafter"/>
</dbReference>
<dbReference type="CDD" id="cd14692">
    <property type="entry name" value="bZIP_ATF4"/>
    <property type="match status" value="1"/>
</dbReference>
<dbReference type="InterPro" id="IPR046347">
    <property type="entry name" value="bZIP_sf"/>
</dbReference>
<accession>A0A0R3S146</accession>
<keyword evidence="3" id="KW-0805">Transcription regulation</keyword>
<dbReference type="PANTHER" id="PTHR13044:SF14">
    <property type="entry name" value="CRYPTOCEPHAL, ISOFORM A"/>
    <property type="match status" value="1"/>
</dbReference>
<evidence type="ECO:0000256" key="7">
    <source>
        <dbReference type="SAM" id="Coils"/>
    </source>
</evidence>
<dbReference type="PROSITE" id="PS50217">
    <property type="entry name" value="BZIP"/>
    <property type="match status" value="1"/>
</dbReference>
<feature type="domain" description="BZIP" evidence="8">
    <location>
        <begin position="253"/>
        <end position="312"/>
    </location>
</feature>
<evidence type="ECO:0000256" key="3">
    <source>
        <dbReference type="ARBA" id="ARBA00023015"/>
    </source>
</evidence>
<evidence type="ECO:0000313" key="10">
    <source>
        <dbReference type="WBParaSite" id="EEL_0000837401-mRNA-1"/>
    </source>
</evidence>
<evidence type="ECO:0000259" key="8">
    <source>
        <dbReference type="PROSITE" id="PS50217"/>
    </source>
</evidence>
<keyword evidence="4" id="KW-0238">DNA-binding</keyword>
<evidence type="ECO:0000256" key="6">
    <source>
        <dbReference type="ARBA" id="ARBA00023242"/>
    </source>
</evidence>
<dbReference type="AlphaFoldDB" id="A0A0R3S146"/>
<evidence type="ECO:0000256" key="1">
    <source>
        <dbReference type="ARBA" id="ARBA00004123"/>
    </source>
</evidence>
<evidence type="ECO:0000256" key="2">
    <source>
        <dbReference type="ARBA" id="ARBA00007163"/>
    </source>
</evidence>
<dbReference type="Pfam" id="PF07716">
    <property type="entry name" value="bZIP_2"/>
    <property type="match status" value="1"/>
</dbReference>
<name>A0A0R3S146_9BILA</name>
<comment type="similarity">
    <text evidence="2">Belongs to the bZIP family.</text>
</comment>
<dbReference type="Gene3D" id="1.20.5.170">
    <property type="match status" value="1"/>
</dbReference>
<dbReference type="Proteomes" id="UP000050640">
    <property type="component" value="Unplaced"/>
</dbReference>
<evidence type="ECO:0000256" key="5">
    <source>
        <dbReference type="ARBA" id="ARBA00023163"/>
    </source>
</evidence>
<dbReference type="InterPro" id="IPR004827">
    <property type="entry name" value="bZIP"/>
</dbReference>
<keyword evidence="9" id="KW-1185">Reference proteome</keyword>
<keyword evidence="6" id="KW-0539">Nucleus</keyword>
<evidence type="ECO:0000256" key="4">
    <source>
        <dbReference type="ARBA" id="ARBA00023125"/>
    </source>
</evidence>
<dbReference type="SMART" id="SM00338">
    <property type="entry name" value="BRLZ"/>
    <property type="match status" value="1"/>
</dbReference>
<comment type="subcellular location">
    <subcellularLocation>
        <location evidence="1">Nucleus</location>
    </subcellularLocation>
</comment>
<feature type="coiled-coil region" evidence="7">
    <location>
        <begin position="267"/>
        <end position="301"/>
    </location>
</feature>
<dbReference type="GO" id="GO:0001228">
    <property type="term" value="F:DNA-binding transcription activator activity, RNA polymerase II-specific"/>
    <property type="evidence" value="ECO:0007669"/>
    <property type="project" value="TreeGrafter"/>
</dbReference>
<evidence type="ECO:0000313" key="9">
    <source>
        <dbReference type="Proteomes" id="UP000050640"/>
    </source>
</evidence>
<dbReference type="GO" id="GO:0005634">
    <property type="term" value="C:nucleus"/>
    <property type="evidence" value="ECO:0007669"/>
    <property type="project" value="UniProtKB-SubCell"/>
</dbReference>
<dbReference type="PROSITE" id="PS00036">
    <property type="entry name" value="BZIP_BASIC"/>
    <property type="match status" value="1"/>
</dbReference>
<organism evidence="9 10">
    <name type="scientific">Elaeophora elaphi</name>
    <dbReference type="NCBI Taxonomy" id="1147741"/>
    <lineage>
        <taxon>Eukaryota</taxon>
        <taxon>Metazoa</taxon>
        <taxon>Ecdysozoa</taxon>
        <taxon>Nematoda</taxon>
        <taxon>Chromadorea</taxon>
        <taxon>Rhabditida</taxon>
        <taxon>Spirurina</taxon>
        <taxon>Spiruromorpha</taxon>
        <taxon>Filarioidea</taxon>
        <taxon>Onchocercidae</taxon>
        <taxon>Elaeophora</taxon>
    </lineage>
</organism>
<sequence>MQKLAVMYDQFCVVPFWGTPSPEVDNLSDCSVSYDDNSTSEVISRYPYSDSKQGHLLDEGLEDTLEWIFTPTEVRNDGQFLLSVDSESDQSSYYDDNDISWLDDFMNVYGVTTLDSNDDFNMKSIDMTVVTPQAKENHSGVVLTSMEEMKSDGILTNECVTQLSIVPDNTSVKSIDICTDANANMFSAQKLNATRKTFNGVVTDNDKIMQLSAKSVLDESVSQKSRIDSPSDHSFAVREKFAVKRICFDGISERKREQNRCAAIRYRGKRREEAKQKKQELHKLELRNIELKTEMNWLEKEIIYLKSLMKLTKGF</sequence>